<name>A0A6P7H6A2_DIAVI</name>
<gene>
    <name evidence="3" type="primary">LOC114344866</name>
</gene>
<dbReference type="GO" id="GO:0007411">
    <property type="term" value="P:axon guidance"/>
    <property type="evidence" value="ECO:0007669"/>
    <property type="project" value="TreeGrafter"/>
</dbReference>
<dbReference type="GO" id="GO:0019898">
    <property type="term" value="C:extrinsic component of membrane"/>
    <property type="evidence" value="ECO:0007669"/>
    <property type="project" value="TreeGrafter"/>
</dbReference>
<dbReference type="SUPFAM" id="SSF46966">
    <property type="entry name" value="Spectrin repeat"/>
    <property type="match status" value="1"/>
</dbReference>
<evidence type="ECO:0000313" key="3">
    <source>
        <dbReference type="RefSeq" id="XP_028151495.1"/>
    </source>
</evidence>
<organism evidence="3">
    <name type="scientific">Diabrotica virgifera virgifera</name>
    <name type="common">western corn rootworm</name>
    <dbReference type="NCBI Taxonomy" id="50390"/>
    <lineage>
        <taxon>Eukaryota</taxon>
        <taxon>Metazoa</taxon>
        <taxon>Ecdysozoa</taxon>
        <taxon>Arthropoda</taxon>
        <taxon>Hexapoda</taxon>
        <taxon>Insecta</taxon>
        <taxon>Pterygota</taxon>
        <taxon>Neoptera</taxon>
        <taxon>Endopterygota</taxon>
        <taxon>Coleoptera</taxon>
        <taxon>Polyphaga</taxon>
        <taxon>Cucujiformia</taxon>
        <taxon>Chrysomeloidea</taxon>
        <taxon>Chrysomelidae</taxon>
        <taxon>Galerucinae</taxon>
        <taxon>Diabroticina</taxon>
        <taxon>Diabroticites</taxon>
        <taxon>Diabrotica</taxon>
    </lineage>
</organism>
<evidence type="ECO:0000256" key="1">
    <source>
        <dbReference type="ARBA" id="ARBA00022658"/>
    </source>
</evidence>
<dbReference type="InParanoid" id="A0A6P7H6A2"/>
<dbReference type="GO" id="GO:0005737">
    <property type="term" value="C:cytoplasm"/>
    <property type="evidence" value="ECO:0007669"/>
    <property type="project" value="TreeGrafter"/>
</dbReference>
<keyword evidence="1" id="KW-0344">Guanine-nucleotide releasing factor</keyword>
<accession>A0A6P7H6A2</accession>
<feature type="domain" description="Kalirin/TRIO-like spectrin repeats" evidence="2">
    <location>
        <begin position="40"/>
        <end position="126"/>
    </location>
</feature>
<sequence>MDTTGSVAAIESALDRLAKQRNDLEELWAARKLRLDLCLRLRLFERDALEVSSQLEMWSEELQHSELTRDIPKAEQFLRLHNESVSQMQNTTYQVLQQGQDLVQVFENSGICVMADAQYNAQTRVSITKFYRN</sequence>
<dbReference type="InterPro" id="IPR051336">
    <property type="entry name" value="RhoGEF_Guanine_NuclExch_SF"/>
</dbReference>
<dbReference type="InterPro" id="IPR058918">
    <property type="entry name" value="KALRN/TRIO-like_spectrin"/>
</dbReference>
<protein>
    <submittedName>
        <fullName evidence="3">Triple functional domain protein-like</fullName>
    </submittedName>
</protein>
<dbReference type="AlphaFoldDB" id="A0A6P7H6A2"/>
<dbReference type="Gene3D" id="1.20.58.60">
    <property type="match status" value="1"/>
</dbReference>
<dbReference type="GO" id="GO:0005085">
    <property type="term" value="F:guanyl-nucleotide exchange factor activity"/>
    <property type="evidence" value="ECO:0007669"/>
    <property type="project" value="UniProtKB-KW"/>
</dbReference>
<dbReference type="RefSeq" id="XP_028151495.1">
    <property type="nucleotide sequence ID" value="XM_028295694.1"/>
</dbReference>
<reference evidence="3" key="1">
    <citation type="submission" date="2025-08" db="UniProtKB">
        <authorList>
            <consortium name="RefSeq"/>
        </authorList>
    </citation>
    <scope>IDENTIFICATION</scope>
    <source>
        <tissue evidence="3">Whole insect</tissue>
    </source>
</reference>
<dbReference type="PANTHER" id="PTHR22826:SF106">
    <property type="entry name" value="TRIO, ISOFORM A"/>
    <property type="match status" value="1"/>
</dbReference>
<evidence type="ECO:0000259" key="2">
    <source>
        <dbReference type="Pfam" id="PF23323"/>
    </source>
</evidence>
<dbReference type="PANTHER" id="PTHR22826">
    <property type="entry name" value="RHO GUANINE EXCHANGE FACTOR-RELATED"/>
    <property type="match status" value="1"/>
</dbReference>
<proteinExistence type="predicted"/>
<dbReference type="Pfam" id="PF23323">
    <property type="entry name" value="Spectrin_6"/>
    <property type="match status" value="1"/>
</dbReference>